<dbReference type="EMBL" id="BNJK01000003">
    <property type="protein sequence ID" value="GHP00909.1"/>
    <property type="molecule type" value="Genomic_DNA"/>
</dbReference>
<dbReference type="PANTHER" id="PTHR43002">
    <property type="entry name" value="GLYCOGEN DEBRANCHING ENZYME"/>
    <property type="match status" value="1"/>
</dbReference>
<dbReference type="SUPFAM" id="SSF81296">
    <property type="entry name" value="E set domains"/>
    <property type="match status" value="1"/>
</dbReference>
<sequence length="629" mass="71936">MATFFIENQLGAWQIDGDEESGRVSFTLFFPAGVDPEIVSLRVAGDFQHILNGNDWDFAHGYALNPHAIPEGTIWQYTTPDALPKNYYQYKYYVEFPDGSFRKVSDPYCRYSGTENQNAALVVGGSRPADNVVNPLQGGRKPLQDLIIYEMNIDDFTSEYRLARAPLDAIVEKLDDLVALGFNAILFLPWTAWKNQDFDWGYEPFQYFAVEYRYTTDFTDLPNPALATEKISRLKNLISACHDRGIHVIMDGVYNHVSMDFPYPQFYRNPDNCPYTAKIFGGAFSGLQDLDFYNSCTQVFIRDVCLYWIDTFDIDGIRFDNSINYYVAGDLRGLPDLLADLQNYLGQQHIQNFTLMLEHLATNAPAVTDATAATSYWDNALYEQTFAALWSGNIAPQLLNALNNKRYLTAPGKLPTAYLSNHDHSHVSWQAGARENCGSMRWYRTQPYIIALYTSTAVPLTQNGTEFGEDHWIPEDDKATGRRVVPRSLQWKYFWDSIGINIRALYTHLASLRAQYEVLRTGAFTPDYLEEWQTQFNADGLGIDCTQQVMIYQRSGVDQHINKHMVFVVVLNFSDNDQHVHVPFPQNGRWTDLLSNYLGGAQWQPLIQNNQLDFTVGSHWGHLFFQVLQ</sequence>
<dbReference type="InterPro" id="IPR014756">
    <property type="entry name" value="Ig_E-set"/>
</dbReference>
<evidence type="ECO:0000256" key="1">
    <source>
        <dbReference type="ARBA" id="ARBA00008061"/>
    </source>
</evidence>
<accession>A0A8J3IUK7</accession>
<feature type="domain" description="Glycosyl hydrolase family 13 catalytic" evidence="2">
    <location>
        <begin position="156"/>
        <end position="503"/>
    </location>
</feature>
<gene>
    <name evidence="3" type="ORF">KSF_109560</name>
</gene>
<comment type="similarity">
    <text evidence="1">Belongs to the glycosyl hydrolase 13 family.</text>
</comment>
<reference evidence="3" key="1">
    <citation type="submission" date="2020-10" db="EMBL/GenBank/DDBJ databases">
        <title>Taxonomic study of unclassified bacteria belonging to the class Ktedonobacteria.</title>
        <authorList>
            <person name="Yabe S."/>
            <person name="Wang C.M."/>
            <person name="Zheng Y."/>
            <person name="Sakai Y."/>
            <person name="Cavaletti L."/>
            <person name="Monciardini P."/>
            <person name="Donadio S."/>
        </authorList>
    </citation>
    <scope>NUCLEOTIDE SEQUENCE</scope>
    <source>
        <strain evidence="3">ID150040</strain>
    </source>
</reference>
<dbReference type="InterPro" id="IPR013780">
    <property type="entry name" value="Glyco_hydro_b"/>
</dbReference>
<dbReference type="AlphaFoldDB" id="A0A8J3IUK7"/>
<evidence type="ECO:0000313" key="3">
    <source>
        <dbReference type="EMBL" id="GHP00909.1"/>
    </source>
</evidence>
<dbReference type="SUPFAM" id="SSF51011">
    <property type="entry name" value="Glycosyl hydrolase domain"/>
    <property type="match status" value="1"/>
</dbReference>
<dbReference type="GO" id="GO:0003824">
    <property type="term" value="F:catalytic activity"/>
    <property type="evidence" value="ECO:0007669"/>
    <property type="project" value="InterPro"/>
</dbReference>
<dbReference type="GO" id="GO:0043169">
    <property type="term" value="F:cation binding"/>
    <property type="evidence" value="ECO:0007669"/>
    <property type="project" value="InterPro"/>
</dbReference>
<keyword evidence="4" id="KW-1185">Reference proteome</keyword>
<evidence type="ECO:0000259" key="2">
    <source>
        <dbReference type="SMART" id="SM00642"/>
    </source>
</evidence>
<dbReference type="InterPro" id="IPR006048">
    <property type="entry name" value="A-amylase/branching_C"/>
</dbReference>
<dbReference type="Pfam" id="PF00128">
    <property type="entry name" value="Alpha-amylase"/>
    <property type="match status" value="1"/>
</dbReference>
<name>A0A8J3IUK7_9CHLR</name>
<dbReference type="RefSeq" id="WP_220211479.1">
    <property type="nucleotide sequence ID" value="NZ_BNJK01000003.1"/>
</dbReference>
<dbReference type="InterPro" id="IPR006047">
    <property type="entry name" value="GH13_cat_dom"/>
</dbReference>
<dbReference type="SMART" id="SM00642">
    <property type="entry name" value="Aamy"/>
    <property type="match status" value="1"/>
</dbReference>
<comment type="caution">
    <text evidence="3">The sequence shown here is derived from an EMBL/GenBank/DDBJ whole genome shotgun (WGS) entry which is preliminary data.</text>
</comment>
<dbReference type="InterPro" id="IPR017853">
    <property type="entry name" value="GH"/>
</dbReference>
<evidence type="ECO:0000313" key="4">
    <source>
        <dbReference type="Proteomes" id="UP000597444"/>
    </source>
</evidence>
<dbReference type="Gene3D" id="2.60.40.10">
    <property type="entry name" value="Immunoglobulins"/>
    <property type="match status" value="1"/>
</dbReference>
<dbReference type="GO" id="GO:0005975">
    <property type="term" value="P:carbohydrate metabolic process"/>
    <property type="evidence" value="ECO:0007669"/>
    <property type="project" value="InterPro"/>
</dbReference>
<proteinExistence type="inferred from homology"/>
<dbReference type="Gene3D" id="3.20.20.80">
    <property type="entry name" value="Glycosidases"/>
    <property type="match status" value="1"/>
</dbReference>
<dbReference type="Proteomes" id="UP000597444">
    <property type="component" value="Unassembled WGS sequence"/>
</dbReference>
<organism evidence="3 4">
    <name type="scientific">Reticulibacter mediterranei</name>
    <dbReference type="NCBI Taxonomy" id="2778369"/>
    <lineage>
        <taxon>Bacteria</taxon>
        <taxon>Bacillati</taxon>
        <taxon>Chloroflexota</taxon>
        <taxon>Ktedonobacteria</taxon>
        <taxon>Ktedonobacterales</taxon>
        <taxon>Reticulibacteraceae</taxon>
        <taxon>Reticulibacter</taxon>
    </lineage>
</organism>
<dbReference type="SUPFAM" id="SSF51445">
    <property type="entry name" value="(Trans)glycosidases"/>
    <property type="match status" value="1"/>
</dbReference>
<protein>
    <recommendedName>
        <fullName evidence="2">Glycosyl hydrolase family 13 catalytic domain-containing protein</fullName>
    </recommendedName>
</protein>
<dbReference type="Pfam" id="PF02806">
    <property type="entry name" value="Alpha-amylase_C"/>
    <property type="match status" value="1"/>
</dbReference>
<dbReference type="InterPro" id="IPR013783">
    <property type="entry name" value="Ig-like_fold"/>
</dbReference>
<dbReference type="Gene3D" id="2.60.40.1180">
    <property type="entry name" value="Golgi alpha-mannosidase II"/>
    <property type="match status" value="1"/>
</dbReference>